<organism evidence="11 12">
    <name type="scientific">Enterococcus columbae DSM 7374 = ATCC 51263</name>
    <dbReference type="NCBI Taxonomy" id="1121865"/>
    <lineage>
        <taxon>Bacteria</taxon>
        <taxon>Bacillati</taxon>
        <taxon>Bacillota</taxon>
        <taxon>Bacilli</taxon>
        <taxon>Lactobacillales</taxon>
        <taxon>Enterococcaceae</taxon>
        <taxon>Enterococcus</taxon>
    </lineage>
</organism>
<dbReference type="Proteomes" id="UP000014113">
    <property type="component" value="Unassembled WGS sequence"/>
</dbReference>
<dbReference type="EMBL" id="ASWJ01000006">
    <property type="protein sequence ID" value="EOW83985.1"/>
    <property type="molecule type" value="Genomic_DNA"/>
</dbReference>
<dbReference type="GO" id="GO:0071978">
    <property type="term" value="P:bacterial-type flagellum-dependent swarming motility"/>
    <property type="evidence" value="ECO:0007669"/>
    <property type="project" value="TreeGrafter"/>
</dbReference>
<evidence type="ECO:0000256" key="4">
    <source>
        <dbReference type="ARBA" id="ARBA00022475"/>
    </source>
</evidence>
<gene>
    <name evidence="11" type="ORF">I568_01432</name>
</gene>
<dbReference type="Pfam" id="PF03748">
    <property type="entry name" value="FliL"/>
    <property type="match status" value="1"/>
</dbReference>
<dbReference type="RefSeq" id="WP_016183898.1">
    <property type="nucleotide sequence ID" value="NZ_JXKI01000003.1"/>
</dbReference>
<comment type="caution">
    <text evidence="11">The sequence shown here is derived from an EMBL/GenBank/DDBJ whole genome shotgun (WGS) entry which is preliminary data.</text>
</comment>
<dbReference type="AlphaFoldDB" id="S0KGC1"/>
<keyword evidence="8 10" id="KW-1133">Transmembrane helix</keyword>
<keyword evidence="12" id="KW-1185">Reference proteome</keyword>
<dbReference type="PANTHER" id="PTHR35091">
    <property type="entry name" value="FLAGELLAR PROTEIN FLIL"/>
    <property type="match status" value="1"/>
</dbReference>
<accession>S0KGC1</accession>
<comment type="subcellular location">
    <subcellularLocation>
        <location evidence="2">Cell membrane</location>
        <topology evidence="2">Single-pass membrane protein</topology>
    </subcellularLocation>
</comment>
<evidence type="ECO:0000256" key="6">
    <source>
        <dbReference type="ARBA" id="ARBA00022692"/>
    </source>
</evidence>
<dbReference type="GO" id="GO:0006935">
    <property type="term" value="P:chemotaxis"/>
    <property type="evidence" value="ECO:0007669"/>
    <property type="project" value="UniProtKB-KW"/>
</dbReference>
<evidence type="ECO:0000256" key="3">
    <source>
        <dbReference type="ARBA" id="ARBA00008281"/>
    </source>
</evidence>
<evidence type="ECO:0000256" key="9">
    <source>
        <dbReference type="ARBA" id="ARBA00023136"/>
    </source>
</evidence>
<dbReference type="InterPro" id="IPR005503">
    <property type="entry name" value="FliL"/>
</dbReference>
<keyword evidence="4 10" id="KW-1003">Cell membrane</keyword>
<reference evidence="11 12" key="1">
    <citation type="submission" date="2013-03" db="EMBL/GenBank/DDBJ databases">
        <title>The Genome Sequence of Enterococcus columbae ATCC_51263 (PacBio/Illumina hybrid assembly).</title>
        <authorList>
            <consortium name="The Broad Institute Genomics Platform"/>
            <consortium name="The Broad Institute Genome Sequencing Center for Infectious Disease"/>
            <person name="Earl A."/>
            <person name="Russ C."/>
            <person name="Gilmore M."/>
            <person name="Surin D."/>
            <person name="Walker B."/>
            <person name="Young S."/>
            <person name="Zeng Q."/>
            <person name="Gargeya S."/>
            <person name="Fitzgerald M."/>
            <person name="Haas B."/>
            <person name="Abouelleil A."/>
            <person name="Allen A.W."/>
            <person name="Alvarado L."/>
            <person name="Arachchi H.M."/>
            <person name="Berlin A.M."/>
            <person name="Chapman S.B."/>
            <person name="Gainer-Dewar J."/>
            <person name="Goldberg J."/>
            <person name="Griggs A."/>
            <person name="Gujja S."/>
            <person name="Hansen M."/>
            <person name="Howarth C."/>
            <person name="Imamovic A."/>
            <person name="Ireland A."/>
            <person name="Larimer J."/>
            <person name="McCowan C."/>
            <person name="Murphy C."/>
            <person name="Pearson M."/>
            <person name="Poon T.W."/>
            <person name="Priest M."/>
            <person name="Roberts A."/>
            <person name="Saif S."/>
            <person name="Shea T."/>
            <person name="Sisk P."/>
            <person name="Sykes S."/>
            <person name="Wortman J."/>
            <person name="Nusbaum C."/>
            <person name="Birren B."/>
        </authorList>
    </citation>
    <scope>NUCLEOTIDE SEQUENCE [LARGE SCALE GENOMIC DNA]</scope>
    <source>
        <strain evidence="11 12">ATCC 51263</strain>
    </source>
</reference>
<keyword evidence="9 10" id="KW-0472">Membrane</keyword>
<evidence type="ECO:0000313" key="11">
    <source>
        <dbReference type="EMBL" id="EOW83985.1"/>
    </source>
</evidence>
<keyword evidence="6 10" id="KW-0812">Transmembrane</keyword>
<sequence length="168" mass="18651">MEKKEKKAKKEKAPKEKGNFNPLLLLPIMLVLAVVGSVAGSIIMNKFINPEKEVAAQKQSSTIEEGQQIVALNEFLVNLAKGKSGEQQYMKITISLLVDDKKTSEEVTTNVAVVRDAVVNLLRQKKADDILGSVDSVTKLKEELKLAINHNYGKDIVRQVYVTDFVIQ</sequence>
<evidence type="ECO:0000313" key="12">
    <source>
        <dbReference type="Proteomes" id="UP000014113"/>
    </source>
</evidence>
<dbReference type="STRING" id="1121865.OMW_01789"/>
<evidence type="ECO:0000256" key="8">
    <source>
        <dbReference type="ARBA" id="ARBA00022989"/>
    </source>
</evidence>
<evidence type="ECO:0000256" key="1">
    <source>
        <dbReference type="ARBA" id="ARBA00002254"/>
    </source>
</evidence>
<dbReference type="PANTHER" id="PTHR35091:SF2">
    <property type="entry name" value="FLAGELLAR PROTEIN FLIL"/>
    <property type="match status" value="1"/>
</dbReference>
<protein>
    <recommendedName>
        <fullName evidence="10">Flagellar protein FliL</fullName>
    </recommendedName>
</protein>
<keyword evidence="5 10" id="KW-0145">Chemotaxis</keyword>
<comment type="function">
    <text evidence="1 10">Controls the rotational direction of flagella during chemotaxis.</text>
</comment>
<evidence type="ECO:0000256" key="10">
    <source>
        <dbReference type="RuleBase" id="RU364125"/>
    </source>
</evidence>
<dbReference type="eggNOG" id="COG1580">
    <property type="taxonomic scope" value="Bacteria"/>
</dbReference>
<dbReference type="PATRIC" id="fig|1121865.3.peg.1732"/>
<feature type="transmembrane region" description="Helical" evidence="10">
    <location>
        <begin position="20"/>
        <end position="44"/>
    </location>
</feature>
<proteinExistence type="inferred from homology"/>
<dbReference type="OrthoDB" id="2296561at2"/>
<dbReference type="GO" id="GO:0005886">
    <property type="term" value="C:plasma membrane"/>
    <property type="evidence" value="ECO:0007669"/>
    <property type="project" value="UniProtKB-SubCell"/>
</dbReference>
<evidence type="ECO:0000256" key="5">
    <source>
        <dbReference type="ARBA" id="ARBA00022500"/>
    </source>
</evidence>
<dbReference type="GO" id="GO:0009425">
    <property type="term" value="C:bacterial-type flagellum basal body"/>
    <property type="evidence" value="ECO:0007669"/>
    <property type="project" value="InterPro"/>
</dbReference>
<name>S0KGC1_9ENTE</name>
<evidence type="ECO:0000256" key="2">
    <source>
        <dbReference type="ARBA" id="ARBA00004162"/>
    </source>
</evidence>
<evidence type="ECO:0000256" key="7">
    <source>
        <dbReference type="ARBA" id="ARBA00022779"/>
    </source>
</evidence>
<keyword evidence="7 10" id="KW-0283">Flagellar rotation</keyword>
<comment type="similarity">
    <text evidence="3 10">Belongs to the FliL family.</text>
</comment>